<sequence>MLFDNVYVLAKQGVNIYWGRPDGLALHLRECGITTGTATTTTTPSITSAVDICDNDTEPDIQFPIEVLLKYSSKAVTTDERVQRLAAKTGQLRHGLRRQCAEGAMHLTPGFTRNRSKRFNFPDFYHLLLRHSLYTYVCQWRPLVAQIVFYILFLLCLTFAYNRDIGKIDGCSVNGTQFNQTCQELEHSMGIMEQNLYHQYIASVSIFTLHTAISTSFFLSEIKVFTSEHQNKWYGTGSYYWAKTLVEQILSIIFAYIYTIIMYIISGQKQESSRFYKYLYISLMAFMCSQTLGSIIGLICHRNARLALCVAVAIYFQCCEKQFLNKYEVRDHMRQHTGDRPFKCEYPDCNGAFARSNTLTQHIREVHYYKRQYFCDYSDCGADSGYDTVDQLKDHIRHRHPKHPTVPSVATV</sequence>
<evidence type="ECO:0000313" key="10">
    <source>
        <dbReference type="Proteomes" id="UP000759131"/>
    </source>
</evidence>
<evidence type="ECO:0000313" key="9">
    <source>
        <dbReference type="EMBL" id="CAD7632808.1"/>
    </source>
</evidence>
<protein>
    <recommendedName>
        <fullName evidence="8">C2H2-type domain-containing protein</fullName>
    </recommendedName>
</protein>
<gene>
    <name evidence="9" type="ORF">OSB1V03_LOCUS13210</name>
</gene>
<dbReference type="InterPro" id="IPR050352">
    <property type="entry name" value="ABCG_transporters"/>
</dbReference>
<keyword evidence="2" id="KW-0813">Transport</keyword>
<dbReference type="EMBL" id="CAJPIZ010011597">
    <property type="protein sequence ID" value="CAG2113238.1"/>
    <property type="molecule type" value="Genomic_DNA"/>
</dbReference>
<keyword evidence="3 7" id="KW-0812">Transmembrane</keyword>
<reference evidence="9" key="1">
    <citation type="submission" date="2020-11" db="EMBL/GenBank/DDBJ databases">
        <authorList>
            <person name="Tran Van P."/>
        </authorList>
    </citation>
    <scope>NUCLEOTIDE SEQUENCE</scope>
</reference>
<dbReference type="SUPFAM" id="SSF57667">
    <property type="entry name" value="beta-beta-alpha zinc fingers"/>
    <property type="match status" value="1"/>
</dbReference>
<keyword evidence="5 7" id="KW-0472">Membrane</keyword>
<evidence type="ECO:0000256" key="6">
    <source>
        <dbReference type="PROSITE-ProRule" id="PRU00042"/>
    </source>
</evidence>
<evidence type="ECO:0000256" key="5">
    <source>
        <dbReference type="ARBA" id="ARBA00023136"/>
    </source>
</evidence>
<feature type="transmembrane region" description="Helical" evidence="7">
    <location>
        <begin position="143"/>
        <end position="161"/>
    </location>
</feature>
<comment type="subcellular location">
    <subcellularLocation>
        <location evidence="1">Membrane</location>
        <topology evidence="1">Multi-pass membrane protein</topology>
    </subcellularLocation>
</comment>
<organism evidence="9">
    <name type="scientific">Medioppia subpectinata</name>
    <dbReference type="NCBI Taxonomy" id="1979941"/>
    <lineage>
        <taxon>Eukaryota</taxon>
        <taxon>Metazoa</taxon>
        <taxon>Ecdysozoa</taxon>
        <taxon>Arthropoda</taxon>
        <taxon>Chelicerata</taxon>
        <taxon>Arachnida</taxon>
        <taxon>Acari</taxon>
        <taxon>Acariformes</taxon>
        <taxon>Sarcoptiformes</taxon>
        <taxon>Oribatida</taxon>
        <taxon>Brachypylina</taxon>
        <taxon>Oppioidea</taxon>
        <taxon>Oppiidae</taxon>
        <taxon>Medioppia</taxon>
    </lineage>
</organism>
<dbReference type="InterPro" id="IPR013087">
    <property type="entry name" value="Znf_C2H2_type"/>
</dbReference>
<dbReference type="PANTHER" id="PTHR48041">
    <property type="entry name" value="ABC TRANSPORTER G FAMILY MEMBER 28"/>
    <property type="match status" value="1"/>
</dbReference>
<dbReference type="GO" id="GO:0140359">
    <property type="term" value="F:ABC-type transporter activity"/>
    <property type="evidence" value="ECO:0007669"/>
    <property type="project" value="InterPro"/>
</dbReference>
<feature type="transmembrane region" description="Helical" evidence="7">
    <location>
        <begin position="278"/>
        <end position="299"/>
    </location>
</feature>
<dbReference type="PROSITE" id="PS50157">
    <property type="entry name" value="ZINC_FINGER_C2H2_2"/>
    <property type="match status" value="2"/>
</dbReference>
<dbReference type="InterPro" id="IPR013525">
    <property type="entry name" value="ABC2_TM"/>
</dbReference>
<keyword evidence="10" id="KW-1185">Reference proteome</keyword>
<evidence type="ECO:0000259" key="8">
    <source>
        <dbReference type="PROSITE" id="PS50157"/>
    </source>
</evidence>
<feature type="transmembrane region" description="Helical" evidence="7">
    <location>
        <begin position="239"/>
        <end position="266"/>
    </location>
</feature>
<evidence type="ECO:0000256" key="3">
    <source>
        <dbReference type="ARBA" id="ARBA00022692"/>
    </source>
</evidence>
<dbReference type="Pfam" id="PF01061">
    <property type="entry name" value="ABC2_membrane"/>
    <property type="match status" value="1"/>
</dbReference>
<dbReference type="OrthoDB" id="10042850at2759"/>
<feature type="domain" description="C2H2-type" evidence="8">
    <location>
        <begin position="342"/>
        <end position="372"/>
    </location>
</feature>
<evidence type="ECO:0000256" key="1">
    <source>
        <dbReference type="ARBA" id="ARBA00004141"/>
    </source>
</evidence>
<dbReference type="AlphaFoldDB" id="A0A7R9L136"/>
<dbReference type="EMBL" id="OC866172">
    <property type="protein sequence ID" value="CAD7632808.1"/>
    <property type="molecule type" value="Genomic_DNA"/>
</dbReference>
<dbReference type="SMART" id="SM00355">
    <property type="entry name" value="ZnF_C2H2"/>
    <property type="match status" value="3"/>
</dbReference>
<evidence type="ECO:0000256" key="7">
    <source>
        <dbReference type="SAM" id="Phobius"/>
    </source>
</evidence>
<feature type="domain" description="C2H2-type" evidence="8">
    <location>
        <begin position="307"/>
        <end position="341"/>
    </location>
</feature>
<dbReference type="GO" id="GO:0016020">
    <property type="term" value="C:membrane"/>
    <property type="evidence" value="ECO:0007669"/>
    <property type="project" value="UniProtKB-SubCell"/>
</dbReference>
<evidence type="ECO:0000256" key="4">
    <source>
        <dbReference type="ARBA" id="ARBA00022989"/>
    </source>
</evidence>
<dbReference type="PANTHER" id="PTHR48041:SF139">
    <property type="entry name" value="PROTEIN SCARLET"/>
    <property type="match status" value="1"/>
</dbReference>
<evidence type="ECO:0000256" key="2">
    <source>
        <dbReference type="ARBA" id="ARBA00022448"/>
    </source>
</evidence>
<keyword evidence="6" id="KW-0862">Zinc</keyword>
<dbReference type="PROSITE" id="PS00028">
    <property type="entry name" value="ZINC_FINGER_C2H2_1"/>
    <property type="match status" value="1"/>
</dbReference>
<keyword evidence="4 7" id="KW-1133">Transmembrane helix</keyword>
<dbReference type="Proteomes" id="UP000759131">
    <property type="component" value="Unassembled WGS sequence"/>
</dbReference>
<dbReference type="Gene3D" id="3.30.160.60">
    <property type="entry name" value="Classic Zinc Finger"/>
    <property type="match status" value="2"/>
</dbReference>
<name>A0A7R9L136_9ACAR</name>
<proteinExistence type="predicted"/>
<accession>A0A7R9L136</accession>
<feature type="transmembrane region" description="Helical" evidence="7">
    <location>
        <begin position="200"/>
        <end position="219"/>
    </location>
</feature>
<keyword evidence="6" id="KW-0863">Zinc-finger</keyword>
<dbReference type="InterPro" id="IPR036236">
    <property type="entry name" value="Znf_C2H2_sf"/>
</dbReference>
<keyword evidence="6" id="KW-0479">Metal-binding</keyword>
<dbReference type="GO" id="GO:0008270">
    <property type="term" value="F:zinc ion binding"/>
    <property type="evidence" value="ECO:0007669"/>
    <property type="project" value="UniProtKB-KW"/>
</dbReference>